<gene>
    <name evidence="2" type="ORF">NQ318_001681</name>
</gene>
<comment type="caution">
    <text evidence="2">The sequence shown here is derived from an EMBL/GenBank/DDBJ whole genome shotgun (WGS) entry which is preliminary data.</text>
</comment>
<dbReference type="Proteomes" id="UP001162162">
    <property type="component" value="Unassembled WGS sequence"/>
</dbReference>
<dbReference type="PANTHER" id="PTHR46060">
    <property type="entry name" value="MARINER MOS1 TRANSPOSASE-LIKE PROTEIN"/>
    <property type="match status" value="1"/>
</dbReference>
<dbReference type="InterPro" id="IPR041426">
    <property type="entry name" value="Mos1_HTH"/>
</dbReference>
<accession>A0AAV8X644</accession>
<sequence length="166" mass="18932">MLNVQLEQRVNLKFLVKEGKTFREAYAMLKEVSGNKCLSHTQVFEWFKRFKEGHETTEDDSRPGRPSTSKTGEKIEKIDVFPLKNVILSIEPRIVQRGNQSRLRCSYDLEGQDLYTVNSSNSTQAVLRNIEFNLSGNFSCEVTTDKTFSTGVDSQEMVVVVINTND</sequence>
<dbReference type="AlphaFoldDB" id="A0AAV8X644"/>
<evidence type="ECO:0000259" key="1">
    <source>
        <dbReference type="Pfam" id="PF17906"/>
    </source>
</evidence>
<dbReference type="InterPro" id="IPR052709">
    <property type="entry name" value="Transposase-MT_Hybrid"/>
</dbReference>
<dbReference type="Pfam" id="PF17906">
    <property type="entry name" value="HTH_48"/>
    <property type="match status" value="1"/>
</dbReference>
<proteinExistence type="predicted"/>
<protein>
    <recommendedName>
        <fullName evidence="1">Mos1 transposase HTH domain-containing protein</fullName>
    </recommendedName>
</protein>
<dbReference type="Gene3D" id="1.10.10.1450">
    <property type="match status" value="1"/>
</dbReference>
<dbReference type="PANTHER" id="PTHR46060:SF1">
    <property type="entry name" value="MARINER MOS1 TRANSPOSASE-LIKE PROTEIN"/>
    <property type="match status" value="1"/>
</dbReference>
<keyword evidence="3" id="KW-1185">Reference proteome</keyword>
<organism evidence="2 3">
    <name type="scientific">Aromia moschata</name>
    <dbReference type="NCBI Taxonomy" id="1265417"/>
    <lineage>
        <taxon>Eukaryota</taxon>
        <taxon>Metazoa</taxon>
        <taxon>Ecdysozoa</taxon>
        <taxon>Arthropoda</taxon>
        <taxon>Hexapoda</taxon>
        <taxon>Insecta</taxon>
        <taxon>Pterygota</taxon>
        <taxon>Neoptera</taxon>
        <taxon>Endopterygota</taxon>
        <taxon>Coleoptera</taxon>
        <taxon>Polyphaga</taxon>
        <taxon>Cucujiformia</taxon>
        <taxon>Chrysomeloidea</taxon>
        <taxon>Cerambycidae</taxon>
        <taxon>Cerambycinae</taxon>
        <taxon>Callichromatini</taxon>
        <taxon>Aromia</taxon>
    </lineage>
</organism>
<dbReference type="EMBL" id="JAPWTK010001133">
    <property type="protein sequence ID" value="KAJ8933976.1"/>
    <property type="molecule type" value="Genomic_DNA"/>
</dbReference>
<evidence type="ECO:0000313" key="2">
    <source>
        <dbReference type="EMBL" id="KAJ8933976.1"/>
    </source>
</evidence>
<evidence type="ECO:0000313" key="3">
    <source>
        <dbReference type="Proteomes" id="UP001162162"/>
    </source>
</evidence>
<reference evidence="2" key="1">
    <citation type="journal article" date="2023" name="Insect Mol. Biol.">
        <title>Genome sequencing provides insights into the evolution of gene families encoding plant cell wall-degrading enzymes in longhorned beetles.</title>
        <authorList>
            <person name="Shin N.R."/>
            <person name="Okamura Y."/>
            <person name="Kirsch R."/>
            <person name="Pauchet Y."/>
        </authorList>
    </citation>
    <scope>NUCLEOTIDE SEQUENCE</scope>
    <source>
        <strain evidence="2">AMC_N1</strain>
    </source>
</reference>
<feature type="domain" description="Mos1 transposase HTH" evidence="1">
    <location>
        <begin position="9"/>
        <end position="53"/>
    </location>
</feature>
<name>A0AAV8X644_9CUCU</name>